<accession>A0A4Z1CIC2</accession>
<dbReference type="Pfam" id="PF17853">
    <property type="entry name" value="GGDEF_2"/>
    <property type="match status" value="1"/>
</dbReference>
<name>A0A4Z1CIC2_9ACTN</name>
<comment type="similarity">
    <text evidence="1">Belongs to the CdaR family.</text>
</comment>
<organism evidence="5 6">
    <name type="scientific">Nocardioides eburneiflavus</name>
    <dbReference type="NCBI Taxonomy" id="2518372"/>
    <lineage>
        <taxon>Bacteria</taxon>
        <taxon>Bacillati</taxon>
        <taxon>Actinomycetota</taxon>
        <taxon>Actinomycetes</taxon>
        <taxon>Propionibacteriales</taxon>
        <taxon>Nocardioidaceae</taxon>
        <taxon>Nocardioides</taxon>
    </lineage>
</organism>
<dbReference type="InterPro" id="IPR025751">
    <property type="entry name" value="RsbRD_N_dom"/>
</dbReference>
<feature type="domain" description="CdaR GGDEF-like" evidence="4">
    <location>
        <begin position="186"/>
        <end position="298"/>
    </location>
</feature>
<proteinExistence type="inferred from homology"/>
<evidence type="ECO:0000256" key="1">
    <source>
        <dbReference type="ARBA" id="ARBA00006754"/>
    </source>
</evidence>
<dbReference type="AlphaFoldDB" id="A0A4Z1CIC2"/>
<feature type="domain" description="PucR C-terminal helix-turn-helix" evidence="2">
    <location>
        <begin position="346"/>
        <end position="404"/>
    </location>
</feature>
<evidence type="ECO:0000313" key="6">
    <source>
        <dbReference type="Proteomes" id="UP000297496"/>
    </source>
</evidence>
<dbReference type="Gene3D" id="1.10.10.2840">
    <property type="entry name" value="PucR C-terminal helix-turn-helix domain"/>
    <property type="match status" value="1"/>
</dbReference>
<sequence>MTDGMVALAGEARSADRLAQWVQRRESVIAHDATNSIWHQVPAYGDRADAGLRDDVEAHCRQVFAAFLASVNERRHPLRSDFPWSGQHAMRRVELGITLSDFMKAFRVGQLTLWDDILAGVNEWPSTKDAALLLVSQVMRTIEVGSTAAAEAYLEAQQYQLADSARLARDLLEDLLAGKPPTVEERQLALAQMGLADDVPLVALVATLPAKLVGVQQRARLRAALTAEGRGMVVARHHEVVALLPVGPTGPAAVVEGVRTAVASLLADGVLTSVGLSCPRTGFREIPWAYEDARTAMDSLLGRPGVRAMEEMSTLDLLISSQKNARLVPPEVRAFVEEDLATGGILVETLSTYVSHDLNAKLTAMHLHVHANTIYYRLDRIAERTSCDVRRVEDLIDLLLAVRLIRAEVRWPAR</sequence>
<dbReference type="Pfam" id="PF13556">
    <property type="entry name" value="HTH_30"/>
    <property type="match status" value="1"/>
</dbReference>
<feature type="domain" description="RsbT co-antagonist protein RsbRD N-terminal" evidence="3">
    <location>
        <begin position="29"/>
        <end position="166"/>
    </location>
</feature>
<dbReference type="InterPro" id="IPR042070">
    <property type="entry name" value="PucR_C-HTH_sf"/>
</dbReference>
<gene>
    <name evidence="5" type="ORF">EXE59_20980</name>
</gene>
<dbReference type="Pfam" id="PF14361">
    <property type="entry name" value="RsbRD_N"/>
    <property type="match status" value="1"/>
</dbReference>
<dbReference type="Proteomes" id="UP000297496">
    <property type="component" value="Unassembled WGS sequence"/>
</dbReference>
<dbReference type="InterPro" id="IPR041522">
    <property type="entry name" value="CdaR_GGDEF"/>
</dbReference>
<evidence type="ECO:0000259" key="4">
    <source>
        <dbReference type="Pfam" id="PF17853"/>
    </source>
</evidence>
<dbReference type="RefSeq" id="WP_135840633.1">
    <property type="nucleotide sequence ID" value="NZ_SRRO01000001.1"/>
</dbReference>
<keyword evidence="6" id="KW-1185">Reference proteome</keyword>
<dbReference type="EMBL" id="SRRO01000001">
    <property type="protein sequence ID" value="TGN66148.1"/>
    <property type="molecule type" value="Genomic_DNA"/>
</dbReference>
<evidence type="ECO:0000313" key="5">
    <source>
        <dbReference type="EMBL" id="TGN66148.1"/>
    </source>
</evidence>
<evidence type="ECO:0000259" key="3">
    <source>
        <dbReference type="Pfam" id="PF14361"/>
    </source>
</evidence>
<dbReference type="InterPro" id="IPR025736">
    <property type="entry name" value="PucR_C-HTH_dom"/>
</dbReference>
<evidence type="ECO:0000259" key="2">
    <source>
        <dbReference type="Pfam" id="PF13556"/>
    </source>
</evidence>
<dbReference type="OrthoDB" id="3190266at2"/>
<protein>
    <submittedName>
        <fullName evidence="5">PucR family transcriptional regulator</fullName>
    </submittedName>
</protein>
<dbReference type="PANTHER" id="PTHR33744">
    <property type="entry name" value="CARBOHYDRATE DIACID REGULATOR"/>
    <property type="match status" value="1"/>
</dbReference>
<dbReference type="InterPro" id="IPR051448">
    <property type="entry name" value="CdaR-like_regulators"/>
</dbReference>
<comment type="caution">
    <text evidence="5">The sequence shown here is derived from an EMBL/GenBank/DDBJ whole genome shotgun (WGS) entry which is preliminary data.</text>
</comment>
<reference evidence="5 6" key="1">
    <citation type="submission" date="2019-04" db="EMBL/GenBank/DDBJ databases">
        <title>Three New Species of Nocardioides, Nocardioides euryhalodurans sp. nov., Nocardioides seonyuensis sp. nov. and Nocardioides eburneoflavus sp. nov. Isolated from Soil.</title>
        <authorList>
            <person name="Roh S.G."/>
            <person name="Lee C."/>
            <person name="Kim M.-K."/>
            <person name="Kim S.B."/>
        </authorList>
    </citation>
    <scope>NUCLEOTIDE SEQUENCE [LARGE SCALE GENOMIC DNA]</scope>
    <source>
        <strain evidence="5 6">MMS17-SY213</strain>
    </source>
</reference>